<dbReference type="PANTHER" id="PTHR24559">
    <property type="entry name" value="TRANSPOSON TY3-I GAG-POL POLYPROTEIN"/>
    <property type="match status" value="1"/>
</dbReference>
<dbReference type="Proteomes" id="UP000257109">
    <property type="component" value="Unassembled WGS sequence"/>
</dbReference>
<dbReference type="InterPro" id="IPR043128">
    <property type="entry name" value="Rev_trsase/Diguanyl_cyclase"/>
</dbReference>
<dbReference type="InterPro" id="IPR000477">
    <property type="entry name" value="RT_dom"/>
</dbReference>
<dbReference type="Gene3D" id="3.30.70.270">
    <property type="match status" value="1"/>
</dbReference>
<reference evidence="2" key="1">
    <citation type="submission" date="2018-05" db="EMBL/GenBank/DDBJ databases">
        <title>Draft genome of Mucuna pruriens seed.</title>
        <authorList>
            <person name="Nnadi N.E."/>
            <person name="Vos R."/>
            <person name="Hasami M.H."/>
            <person name="Devisetty U.K."/>
            <person name="Aguiy J.C."/>
        </authorList>
    </citation>
    <scope>NUCLEOTIDE SEQUENCE [LARGE SCALE GENOMIC DNA]</scope>
    <source>
        <strain evidence="2">JCA_2017</strain>
    </source>
</reference>
<dbReference type="AlphaFoldDB" id="A0A371HEF5"/>
<comment type="caution">
    <text evidence="2">The sequence shown here is derived from an EMBL/GenBank/DDBJ whole genome shotgun (WGS) entry which is preliminary data.</text>
</comment>
<dbReference type="SUPFAM" id="SSF56672">
    <property type="entry name" value="DNA/RNA polymerases"/>
    <property type="match status" value="1"/>
</dbReference>
<gene>
    <name evidence="2" type="ORF">CR513_15539</name>
</gene>
<feature type="non-terminal residue" evidence="2">
    <location>
        <position position="1"/>
    </location>
</feature>
<dbReference type="InterPro" id="IPR043502">
    <property type="entry name" value="DNA/RNA_pol_sf"/>
</dbReference>
<dbReference type="EMBL" id="QJKJ01002821">
    <property type="protein sequence ID" value="RDY01176.1"/>
    <property type="molecule type" value="Genomic_DNA"/>
</dbReference>
<dbReference type="OrthoDB" id="1936626at2759"/>
<organism evidence="2 3">
    <name type="scientific">Mucuna pruriens</name>
    <name type="common">Velvet bean</name>
    <name type="synonym">Dolichos pruriens</name>
    <dbReference type="NCBI Taxonomy" id="157652"/>
    <lineage>
        <taxon>Eukaryota</taxon>
        <taxon>Viridiplantae</taxon>
        <taxon>Streptophyta</taxon>
        <taxon>Embryophyta</taxon>
        <taxon>Tracheophyta</taxon>
        <taxon>Spermatophyta</taxon>
        <taxon>Magnoliopsida</taxon>
        <taxon>eudicotyledons</taxon>
        <taxon>Gunneridae</taxon>
        <taxon>Pentapetalae</taxon>
        <taxon>rosids</taxon>
        <taxon>fabids</taxon>
        <taxon>Fabales</taxon>
        <taxon>Fabaceae</taxon>
        <taxon>Papilionoideae</taxon>
        <taxon>50 kb inversion clade</taxon>
        <taxon>NPAAA clade</taxon>
        <taxon>indigoferoid/millettioid clade</taxon>
        <taxon>Phaseoleae</taxon>
        <taxon>Mucuna</taxon>
    </lineage>
</organism>
<keyword evidence="3" id="KW-1185">Reference proteome</keyword>
<dbReference type="PANTHER" id="PTHR24559:SF430">
    <property type="entry name" value="RNA-DIRECTED DNA POLYMERASE"/>
    <property type="match status" value="1"/>
</dbReference>
<protein>
    <recommendedName>
        <fullName evidence="1">Reverse transcriptase domain-containing protein</fullName>
    </recommendedName>
</protein>
<feature type="domain" description="Reverse transcriptase" evidence="1">
    <location>
        <begin position="10"/>
        <end position="74"/>
    </location>
</feature>
<proteinExistence type="predicted"/>
<evidence type="ECO:0000259" key="1">
    <source>
        <dbReference type="Pfam" id="PF00078"/>
    </source>
</evidence>
<accession>A0A371HEF5</accession>
<evidence type="ECO:0000313" key="3">
    <source>
        <dbReference type="Proteomes" id="UP000257109"/>
    </source>
</evidence>
<dbReference type="InterPro" id="IPR053134">
    <property type="entry name" value="RNA-dir_DNA_polymerase"/>
</dbReference>
<sequence length="129" mass="14824">MPSPYPASTGYGFLSFMDAHSWYSQIKMHPQDEAKMTFITDNKAFCYKVMPFGLKNVSATYQRLIDRIFKNLLVSTLRDIGSGVCGPKEAHIEIKFGKTLFQCSGQKIIKININWERNRSKSQKMSDHH</sequence>
<evidence type="ECO:0000313" key="2">
    <source>
        <dbReference type="EMBL" id="RDY01176.1"/>
    </source>
</evidence>
<name>A0A371HEF5_MUCPR</name>
<dbReference type="Gene3D" id="3.10.10.10">
    <property type="entry name" value="HIV Type 1 Reverse Transcriptase, subunit A, domain 1"/>
    <property type="match status" value="1"/>
</dbReference>
<dbReference type="Pfam" id="PF00078">
    <property type="entry name" value="RVT_1"/>
    <property type="match status" value="1"/>
</dbReference>